<dbReference type="EMBL" id="NAJL01000041">
    <property type="protein sequence ID" value="TKA24736.1"/>
    <property type="molecule type" value="Genomic_DNA"/>
</dbReference>
<dbReference type="InterPro" id="IPR016939">
    <property type="entry name" value="Ribosomal_mS23_fun"/>
</dbReference>
<dbReference type="GO" id="GO:0005763">
    <property type="term" value="C:mitochondrial small ribosomal subunit"/>
    <property type="evidence" value="ECO:0007669"/>
    <property type="project" value="InterPro"/>
</dbReference>
<dbReference type="OrthoDB" id="5542239at2759"/>
<evidence type="ECO:0000256" key="2">
    <source>
        <dbReference type="ARBA" id="ARBA00009864"/>
    </source>
</evidence>
<keyword evidence="3" id="KW-0689">Ribosomal protein</keyword>
<evidence type="ECO:0000256" key="7">
    <source>
        <dbReference type="ARBA" id="ARBA00035421"/>
    </source>
</evidence>
<comment type="caution">
    <text evidence="9">The sequence shown here is derived from an EMBL/GenBank/DDBJ whole genome shotgun (WGS) entry which is preliminary data.</text>
</comment>
<proteinExistence type="inferred from homology"/>
<comment type="similarity">
    <text evidence="2">Belongs to the mitochondrion-specific ribosomal protein mS23 family.</text>
</comment>
<reference evidence="9 10" key="1">
    <citation type="submission" date="2017-03" db="EMBL/GenBank/DDBJ databases">
        <title>Genomes of endolithic fungi from Antarctica.</title>
        <authorList>
            <person name="Coleine C."/>
            <person name="Masonjones S."/>
            <person name="Stajich J.E."/>
        </authorList>
    </citation>
    <scope>NUCLEOTIDE SEQUENCE [LARGE SCALE GENOMIC DNA]</scope>
    <source>
        <strain evidence="9 10">CCFEE 6315</strain>
    </source>
</reference>
<feature type="region of interest" description="Disordered" evidence="8">
    <location>
        <begin position="244"/>
        <end position="293"/>
    </location>
</feature>
<dbReference type="AlphaFoldDB" id="A0A4U0TS33"/>
<organism evidence="9 10">
    <name type="scientific">Salinomyces thailandicus</name>
    <dbReference type="NCBI Taxonomy" id="706561"/>
    <lineage>
        <taxon>Eukaryota</taxon>
        <taxon>Fungi</taxon>
        <taxon>Dikarya</taxon>
        <taxon>Ascomycota</taxon>
        <taxon>Pezizomycotina</taxon>
        <taxon>Dothideomycetes</taxon>
        <taxon>Dothideomycetidae</taxon>
        <taxon>Mycosphaerellales</taxon>
        <taxon>Teratosphaeriaceae</taxon>
        <taxon>Salinomyces</taxon>
    </lineage>
</organism>
<evidence type="ECO:0000256" key="1">
    <source>
        <dbReference type="ARBA" id="ARBA00004173"/>
    </source>
</evidence>
<evidence type="ECO:0000256" key="4">
    <source>
        <dbReference type="ARBA" id="ARBA00023128"/>
    </source>
</evidence>
<comment type="subcellular location">
    <subcellularLocation>
        <location evidence="1">Mitochondrion</location>
    </subcellularLocation>
</comment>
<protein>
    <recommendedName>
        <fullName evidence="6">Small ribosomal subunit protein mS23</fullName>
    </recommendedName>
    <alternativeName>
        <fullName evidence="7">37S ribosomal protein S25, mitochondrial</fullName>
    </alternativeName>
</protein>
<keyword evidence="5" id="KW-0687">Ribonucleoprotein</keyword>
<evidence type="ECO:0000256" key="6">
    <source>
        <dbReference type="ARBA" id="ARBA00035137"/>
    </source>
</evidence>
<dbReference type="GO" id="GO:0003735">
    <property type="term" value="F:structural constituent of ribosome"/>
    <property type="evidence" value="ECO:0007669"/>
    <property type="project" value="InterPro"/>
</dbReference>
<keyword evidence="4" id="KW-0496">Mitochondrion</keyword>
<keyword evidence="10" id="KW-1185">Reference proteome</keyword>
<gene>
    <name evidence="9" type="ORF">B0A50_05724</name>
</gene>
<evidence type="ECO:0000256" key="5">
    <source>
        <dbReference type="ARBA" id="ARBA00023274"/>
    </source>
</evidence>
<evidence type="ECO:0000256" key="8">
    <source>
        <dbReference type="SAM" id="MobiDB-lite"/>
    </source>
</evidence>
<accession>A0A4U0TS33</accession>
<evidence type="ECO:0000313" key="9">
    <source>
        <dbReference type="EMBL" id="TKA24736.1"/>
    </source>
</evidence>
<feature type="region of interest" description="Disordered" evidence="8">
    <location>
        <begin position="20"/>
        <end position="67"/>
    </location>
</feature>
<dbReference type="Pfam" id="PF13741">
    <property type="entry name" value="MRP-S25"/>
    <property type="match status" value="2"/>
</dbReference>
<evidence type="ECO:0000256" key="3">
    <source>
        <dbReference type="ARBA" id="ARBA00022980"/>
    </source>
</evidence>
<dbReference type="Proteomes" id="UP000308549">
    <property type="component" value="Unassembled WGS sequence"/>
</dbReference>
<sequence>MGRYNLAPQRVHKTATQLLQTKRAPASPPPWYPILSTVPPSSRLDRPPLQRSQLPGHKPPGGRKKSRLYKPLQLRYEEDRLRWEYFNDHPWELARPRVVLEDDGRDAERWDWSVPLDHALSRPRAGEVGERGESLDIEWEAVRARQAGRPINGEAVVQRQRYLITHGHPPQLAYDTARKEFYRHRHQVEIATRVAREEALAVGAFFGPGPLEVGMGLEDRAYEQWKGWAEKEVAAMKQMAGAAYTGTETESGREGLDVPEGPGVEAEELQEVAGSVPASSRGQLAQGGAGVHP</sequence>
<evidence type="ECO:0000313" key="10">
    <source>
        <dbReference type="Proteomes" id="UP000308549"/>
    </source>
</evidence>
<dbReference type="PANTHER" id="PTHR37799:SF1">
    <property type="entry name" value="SMALL RIBOSOMAL SUBUNIT PROTEIN MS23"/>
    <property type="match status" value="1"/>
</dbReference>
<name>A0A4U0TS33_9PEZI</name>
<dbReference type="PANTHER" id="PTHR37799">
    <property type="entry name" value="37S RIBOSOMAL PROTEIN S25, MITOCHONDRIAL"/>
    <property type="match status" value="1"/>
</dbReference>